<reference evidence="2 3" key="1">
    <citation type="journal article" date="2011" name="Genome Biol.">
        <title>Comparative genome sequence analysis underscores mycoparasitism as the ancestral life style of Trichoderma.</title>
        <authorList>
            <person name="Kubicek C.P."/>
            <person name="Herrera-Estrella A."/>
            <person name="Seidl-Seiboth V."/>
            <person name="Martinez D.A."/>
            <person name="Druzhinina I.S."/>
            <person name="Thon M."/>
            <person name="Zeilinger S."/>
            <person name="Casas-Flores S."/>
            <person name="Horwitz B.A."/>
            <person name="Mukherjee P.K."/>
            <person name="Mukherjee M."/>
            <person name="Kredics L."/>
            <person name="Alcaraz L.D."/>
            <person name="Aerts A."/>
            <person name="Antal Z."/>
            <person name="Atanasova L."/>
            <person name="Cervantes-Badillo M.G."/>
            <person name="Challacombe J."/>
            <person name="Chertkov O."/>
            <person name="McCluskey K."/>
            <person name="Coulpier F."/>
            <person name="Deshpande N."/>
            <person name="von Doehren H."/>
            <person name="Ebbole D.J."/>
            <person name="Esquivel-Naranjo E.U."/>
            <person name="Fekete E."/>
            <person name="Flipphi M."/>
            <person name="Glaser F."/>
            <person name="Gomez-Rodriguez E.Y."/>
            <person name="Gruber S."/>
            <person name="Han C."/>
            <person name="Henrissat B."/>
            <person name="Hermosa R."/>
            <person name="Hernandez-Onate M."/>
            <person name="Karaffa L."/>
            <person name="Kosti I."/>
            <person name="Le Crom S."/>
            <person name="Lindquist E."/>
            <person name="Lucas S."/>
            <person name="Luebeck M."/>
            <person name="Luebeck P.S."/>
            <person name="Margeot A."/>
            <person name="Metz B."/>
            <person name="Misra M."/>
            <person name="Nevalainen H."/>
            <person name="Omann M."/>
            <person name="Packer N."/>
            <person name="Perrone G."/>
            <person name="Uresti-Rivera E.E."/>
            <person name="Salamov A."/>
            <person name="Schmoll M."/>
            <person name="Seiboth B."/>
            <person name="Shapiro H."/>
            <person name="Sukno S."/>
            <person name="Tamayo-Ramos J.A."/>
            <person name="Tisch D."/>
            <person name="Wiest A."/>
            <person name="Wilkinson H.H."/>
            <person name="Zhang M."/>
            <person name="Coutinho P.M."/>
            <person name="Kenerley C.M."/>
            <person name="Monte E."/>
            <person name="Baker S.E."/>
            <person name="Grigoriev I.V."/>
        </authorList>
    </citation>
    <scope>NUCLEOTIDE SEQUENCE [LARGE SCALE GENOMIC DNA]</scope>
    <source>
        <strain evidence="3">Gv29-8 / FGSC 10586</strain>
    </source>
</reference>
<feature type="compositionally biased region" description="Polar residues" evidence="1">
    <location>
        <begin position="1"/>
        <end position="17"/>
    </location>
</feature>
<dbReference type="HOGENOM" id="CLU_088300_1_0_1"/>
<dbReference type="Proteomes" id="UP000007115">
    <property type="component" value="Unassembled WGS sequence"/>
</dbReference>
<dbReference type="OrthoDB" id="4725912at2759"/>
<dbReference type="EMBL" id="ABDF02000005">
    <property type="protein sequence ID" value="EHK23882.1"/>
    <property type="molecule type" value="Genomic_DNA"/>
</dbReference>
<protein>
    <submittedName>
        <fullName evidence="2">Uncharacterized protein</fullName>
    </submittedName>
</protein>
<accession>G9MPT2</accession>
<evidence type="ECO:0000313" key="3">
    <source>
        <dbReference type="Proteomes" id="UP000007115"/>
    </source>
</evidence>
<organism evidence="2 3">
    <name type="scientific">Hypocrea virens (strain Gv29-8 / FGSC 10586)</name>
    <name type="common">Gliocladium virens</name>
    <name type="synonym">Trichoderma virens</name>
    <dbReference type="NCBI Taxonomy" id="413071"/>
    <lineage>
        <taxon>Eukaryota</taxon>
        <taxon>Fungi</taxon>
        <taxon>Dikarya</taxon>
        <taxon>Ascomycota</taxon>
        <taxon>Pezizomycotina</taxon>
        <taxon>Sordariomycetes</taxon>
        <taxon>Hypocreomycetidae</taxon>
        <taxon>Hypocreales</taxon>
        <taxon>Hypocreaceae</taxon>
        <taxon>Trichoderma</taxon>
    </lineage>
</organism>
<comment type="caution">
    <text evidence="2">The sequence shown here is derived from an EMBL/GenBank/DDBJ whole genome shotgun (WGS) entry which is preliminary data.</text>
</comment>
<dbReference type="AlphaFoldDB" id="G9MPT2"/>
<dbReference type="eggNOG" id="ENOG502T3HI">
    <property type="taxonomic scope" value="Eukaryota"/>
</dbReference>
<proteinExistence type="predicted"/>
<dbReference type="OMA" id="KWKPDAW"/>
<sequence>MTDSFSRYLFGSSSDASSARHETDTNVTNTSQTLYIGPSTTNPNLSVVQYEGTPQSTPPLYSIAPHAMLPGMFIVYRGLPDPTGQTGPIGHIKSSSEHSAELNLRGCAMKLKMSQLTGDYSITGTPMGKLKWKANALTGCSSLTLCDSHGKKLAKTKTKKAGLGDQKIEMLVLYDEMVVEIAVLTAYQTKVIGERVVSTVLEVVQAMAGT</sequence>
<feature type="region of interest" description="Disordered" evidence="1">
    <location>
        <begin position="1"/>
        <end position="31"/>
    </location>
</feature>
<keyword evidence="3" id="KW-1185">Reference proteome</keyword>
<name>G9MPT2_HYPVG</name>
<evidence type="ECO:0000256" key="1">
    <source>
        <dbReference type="SAM" id="MobiDB-lite"/>
    </source>
</evidence>
<dbReference type="RefSeq" id="XP_013958084.1">
    <property type="nucleotide sequence ID" value="XM_014102609.1"/>
</dbReference>
<gene>
    <name evidence="2" type="ORF">TRIVIDRAFT_221132</name>
</gene>
<evidence type="ECO:0000313" key="2">
    <source>
        <dbReference type="EMBL" id="EHK23882.1"/>
    </source>
</evidence>
<dbReference type="InParanoid" id="G9MPT2"/>
<dbReference type="VEuPathDB" id="FungiDB:TRIVIDRAFT_221132"/>
<dbReference type="GeneID" id="25791529"/>